<sequence length="197" mass="21684">MKYIRSNIWHSSASAFALDLGVLVNTKFFSFNGQEKDGMNIGMSISNYGTRMKFDGIDVYQPIDVSEYEEGNYGDVAGQFRPSEWELPLIFRIGIALKPIVSNFTNVTIAADALHPNNNSESINLGCSMDNTIPGFGVFSLRGGVKALYMDSSQYGFTGGLGIKMYYLGNRSLSIDYAYKTIGILGDIHVYTVGISF</sequence>
<gene>
    <name evidence="1" type="ORF">METZ01_LOCUS106231</name>
</gene>
<organism evidence="1">
    <name type="scientific">marine metagenome</name>
    <dbReference type="NCBI Taxonomy" id="408172"/>
    <lineage>
        <taxon>unclassified sequences</taxon>
        <taxon>metagenomes</taxon>
        <taxon>ecological metagenomes</taxon>
    </lineage>
</organism>
<reference evidence="1" key="1">
    <citation type="submission" date="2018-05" db="EMBL/GenBank/DDBJ databases">
        <authorList>
            <person name="Lanie J.A."/>
            <person name="Ng W.-L."/>
            <person name="Kazmierczak K.M."/>
            <person name="Andrzejewski T.M."/>
            <person name="Davidsen T.M."/>
            <person name="Wayne K.J."/>
            <person name="Tettelin H."/>
            <person name="Glass J.I."/>
            <person name="Rusch D."/>
            <person name="Podicherti R."/>
            <person name="Tsui H.-C.T."/>
            <person name="Winkler M.E."/>
        </authorList>
    </citation>
    <scope>NUCLEOTIDE SEQUENCE</scope>
</reference>
<accession>A0A381WN48</accession>
<evidence type="ECO:0000313" key="1">
    <source>
        <dbReference type="EMBL" id="SVA53377.1"/>
    </source>
</evidence>
<dbReference type="AlphaFoldDB" id="A0A381WN48"/>
<name>A0A381WN48_9ZZZZ</name>
<evidence type="ECO:0008006" key="2">
    <source>
        <dbReference type="Google" id="ProtNLM"/>
    </source>
</evidence>
<proteinExistence type="predicted"/>
<protein>
    <recommendedName>
        <fullName evidence="2">Outer membrane protein beta-barrel domain-containing protein</fullName>
    </recommendedName>
</protein>
<dbReference type="EMBL" id="UINC01012194">
    <property type="protein sequence ID" value="SVA53377.1"/>
    <property type="molecule type" value="Genomic_DNA"/>
</dbReference>